<keyword evidence="8" id="KW-1185">Reference proteome</keyword>
<evidence type="ECO:0000256" key="2">
    <source>
        <dbReference type="ARBA" id="ARBA00022884"/>
    </source>
</evidence>
<accession>A0A016SU74</accession>
<proteinExistence type="predicted"/>
<comment type="caution">
    <text evidence="7">The sequence shown here is derived from an EMBL/GenBank/DDBJ whole genome shotgun (WGS) entry which is preliminary data.</text>
</comment>
<dbReference type="GO" id="GO:0005829">
    <property type="term" value="C:cytosol"/>
    <property type="evidence" value="ECO:0007669"/>
    <property type="project" value="TreeGrafter"/>
</dbReference>
<dbReference type="InterPro" id="IPR039539">
    <property type="entry name" value="Ras_GTPase_bind_prot"/>
</dbReference>
<dbReference type="InterPro" id="IPR000504">
    <property type="entry name" value="RRM_dom"/>
</dbReference>
<dbReference type="Pfam" id="PF02136">
    <property type="entry name" value="NTF2"/>
    <property type="match status" value="1"/>
</dbReference>
<dbReference type="GO" id="GO:0003729">
    <property type="term" value="F:mRNA binding"/>
    <property type="evidence" value="ECO:0007669"/>
    <property type="project" value="TreeGrafter"/>
</dbReference>
<evidence type="ECO:0000313" key="8">
    <source>
        <dbReference type="Proteomes" id="UP000024635"/>
    </source>
</evidence>
<name>A0A016SU74_9BILA</name>
<comment type="subcellular location">
    <subcellularLocation>
        <location evidence="1">Cytoplasm</location>
        <location evidence="1">Stress granule</location>
    </subcellularLocation>
</comment>
<protein>
    <recommendedName>
        <fullName evidence="9">Nuclear transport factor 2 domain protein</fullName>
    </recommendedName>
</protein>
<dbReference type="SUPFAM" id="SSF54928">
    <property type="entry name" value="RNA-binding domain, RBD"/>
    <property type="match status" value="1"/>
</dbReference>
<dbReference type="Proteomes" id="UP000024635">
    <property type="component" value="Unassembled WGS sequence"/>
</dbReference>
<dbReference type="CDD" id="cd00780">
    <property type="entry name" value="NTF2"/>
    <property type="match status" value="1"/>
</dbReference>
<dbReference type="STRING" id="53326.A0A016SU74"/>
<dbReference type="PANTHER" id="PTHR10693:SF20">
    <property type="entry name" value="AT27578P"/>
    <property type="match status" value="1"/>
</dbReference>
<evidence type="ECO:0000256" key="1">
    <source>
        <dbReference type="ARBA" id="ARBA00004210"/>
    </source>
</evidence>
<feature type="region of interest" description="Disordered" evidence="4">
    <location>
        <begin position="221"/>
        <end position="335"/>
    </location>
</feature>
<dbReference type="Pfam" id="PF00076">
    <property type="entry name" value="RRM_1"/>
    <property type="match status" value="1"/>
</dbReference>
<evidence type="ECO:0008006" key="9">
    <source>
        <dbReference type="Google" id="ProtNLM"/>
    </source>
</evidence>
<dbReference type="InterPro" id="IPR018222">
    <property type="entry name" value="Nuclear_transport_factor_2_euk"/>
</dbReference>
<dbReference type="OrthoDB" id="339151at2759"/>
<dbReference type="InterPro" id="IPR035979">
    <property type="entry name" value="RBD_domain_sf"/>
</dbReference>
<dbReference type="PROSITE" id="PS50177">
    <property type="entry name" value="NTF2_DOMAIN"/>
    <property type="match status" value="1"/>
</dbReference>
<dbReference type="InterPro" id="IPR032710">
    <property type="entry name" value="NTF2-like_dom_sf"/>
</dbReference>
<evidence type="ECO:0000256" key="3">
    <source>
        <dbReference type="PROSITE-ProRule" id="PRU00176"/>
    </source>
</evidence>
<dbReference type="GO" id="GO:1990904">
    <property type="term" value="C:ribonucleoprotein complex"/>
    <property type="evidence" value="ECO:0007669"/>
    <property type="project" value="TreeGrafter"/>
</dbReference>
<dbReference type="AlphaFoldDB" id="A0A016SU74"/>
<gene>
    <name evidence="7" type="primary">Acey_s0177.g571</name>
    <name evidence="7" type="synonym">Acey-K08F4.2</name>
    <name evidence="7" type="ORF">Y032_0177g571</name>
</gene>
<feature type="domain" description="RRM" evidence="5">
    <location>
        <begin position="338"/>
        <end position="440"/>
    </location>
</feature>
<dbReference type="PANTHER" id="PTHR10693">
    <property type="entry name" value="RAS GTPASE-ACTIVATING PROTEIN-BINDING PROTEIN"/>
    <property type="match status" value="1"/>
</dbReference>
<keyword evidence="2 3" id="KW-0694">RNA-binding</keyword>
<dbReference type="Gene3D" id="3.10.450.50">
    <property type="match status" value="1"/>
</dbReference>
<evidence type="ECO:0000313" key="7">
    <source>
        <dbReference type="EMBL" id="EYB93894.1"/>
    </source>
</evidence>
<evidence type="ECO:0000259" key="6">
    <source>
        <dbReference type="PROSITE" id="PS50177"/>
    </source>
</evidence>
<organism evidence="7 8">
    <name type="scientific">Ancylostoma ceylanicum</name>
    <dbReference type="NCBI Taxonomy" id="53326"/>
    <lineage>
        <taxon>Eukaryota</taxon>
        <taxon>Metazoa</taxon>
        <taxon>Ecdysozoa</taxon>
        <taxon>Nematoda</taxon>
        <taxon>Chromadorea</taxon>
        <taxon>Rhabditida</taxon>
        <taxon>Rhabditina</taxon>
        <taxon>Rhabditomorpha</taxon>
        <taxon>Strongyloidea</taxon>
        <taxon>Ancylostomatidae</taxon>
        <taxon>Ancylostomatinae</taxon>
        <taxon>Ancylostoma</taxon>
    </lineage>
</organism>
<feature type="compositionally biased region" description="Low complexity" evidence="4">
    <location>
        <begin position="312"/>
        <end position="322"/>
    </location>
</feature>
<dbReference type="Gene3D" id="3.30.70.330">
    <property type="match status" value="1"/>
</dbReference>
<dbReference type="InterPro" id="IPR002075">
    <property type="entry name" value="NTF2_dom"/>
</dbReference>
<feature type="compositionally biased region" description="Gly residues" evidence="4">
    <location>
        <begin position="445"/>
        <end position="481"/>
    </location>
</feature>
<dbReference type="SMART" id="SM00360">
    <property type="entry name" value="RRM"/>
    <property type="match status" value="1"/>
</dbReference>
<dbReference type="SUPFAM" id="SSF54427">
    <property type="entry name" value="NTF2-like"/>
    <property type="match status" value="1"/>
</dbReference>
<dbReference type="GO" id="GO:0010494">
    <property type="term" value="C:cytoplasmic stress granule"/>
    <property type="evidence" value="ECO:0007669"/>
    <property type="project" value="UniProtKB-SubCell"/>
</dbReference>
<feature type="domain" description="NTF2" evidence="6">
    <location>
        <begin position="54"/>
        <end position="161"/>
    </location>
</feature>
<sequence>MSAPCLQRSILGIAPKRSDYGSCAIRRMKMNVVDDLVIRSEPAYTETDPTPDVIGLEFVRQYYTILSKSPSCVHKFYSHESVFVHNDVTVIGQQKIKSCIEQLVEANNRFKIHSVKGSFTSHKGIVLQVCGEVSTRRFFQTFILGQQSAKKFYVQNDIFQFVDVAFHSESQESPAPAPSNEAAITEAQSVDIDLVQNGHNHSHSSIALSCEETPILTSVVSHAKASPAKGPATAQATEESSVKEPPPAEDTTKPITEQQKAEPTPPAAAAQPATPVDNTPKTWAHRVGGGSKPATSPAAAAPAQKPSPAPAPTSATRPQQAPRPNVQTNGGPIAQGERRIYLGGIIRNMVPDSTSIAEQEIKDAFSKYGEVESVAIPRKVLDQPNDTSRNGFAFISMRTPTDAQNVFQNARKDDRGIYHLQLRLDAFGFDGEVTISEQKDRIDRPGGGFRGGRGGFMPRGGAGSFSRGGGGRGRGGGGFRGGFHSQNNHH</sequence>
<feature type="region of interest" description="Disordered" evidence="4">
    <location>
        <begin position="440"/>
        <end position="490"/>
    </location>
</feature>
<evidence type="ECO:0000256" key="4">
    <source>
        <dbReference type="SAM" id="MobiDB-lite"/>
    </source>
</evidence>
<feature type="compositionally biased region" description="Low complexity" evidence="4">
    <location>
        <begin position="293"/>
        <end position="304"/>
    </location>
</feature>
<dbReference type="InterPro" id="IPR012677">
    <property type="entry name" value="Nucleotide-bd_a/b_plait_sf"/>
</dbReference>
<dbReference type="PROSITE" id="PS50102">
    <property type="entry name" value="RRM"/>
    <property type="match status" value="1"/>
</dbReference>
<evidence type="ECO:0000259" key="5">
    <source>
        <dbReference type="PROSITE" id="PS50102"/>
    </source>
</evidence>
<dbReference type="EMBL" id="JARK01001513">
    <property type="protein sequence ID" value="EYB93894.1"/>
    <property type="molecule type" value="Genomic_DNA"/>
</dbReference>
<reference evidence="8" key="1">
    <citation type="journal article" date="2015" name="Nat. Genet.">
        <title>The genome and transcriptome of the zoonotic hookworm Ancylostoma ceylanicum identify infection-specific gene families.</title>
        <authorList>
            <person name="Schwarz E.M."/>
            <person name="Hu Y."/>
            <person name="Antoshechkin I."/>
            <person name="Miller M.M."/>
            <person name="Sternberg P.W."/>
            <person name="Aroian R.V."/>
        </authorList>
    </citation>
    <scope>NUCLEOTIDE SEQUENCE</scope>
    <source>
        <strain evidence="8">HY135</strain>
    </source>
</reference>